<reference evidence="2 3" key="1">
    <citation type="submission" date="2019-06" db="EMBL/GenBank/DDBJ databases">
        <title>Pseudomonas bimorpha sp. nov. isolated from bovine raw milk and skim milk concentrate.</title>
        <authorList>
            <person name="Hofmann K."/>
            <person name="Huptas C."/>
            <person name="Doll E."/>
            <person name="Scherer S."/>
            <person name="Wenning M."/>
        </authorList>
    </citation>
    <scope>NUCLEOTIDE SEQUENCE [LARGE SCALE GENOMIC DNA]</scope>
    <source>
        <strain evidence="2 3">DSM 108989</strain>
    </source>
</reference>
<dbReference type="PROSITE" id="PS51257">
    <property type="entry name" value="PROKAR_LIPOPROTEIN"/>
    <property type="match status" value="1"/>
</dbReference>
<feature type="signal peptide" evidence="1">
    <location>
        <begin position="1"/>
        <end position="22"/>
    </location>
</feature>
<keyword evidence="1" id="KW-0732">Signal</keyword>
<evidence type="ECO:0000313" key="2">
    <source>
        <dbReference type="EMBL" id="TWR85114.1"/>
    </source>
</evidence>
<evidence type="ECO:0000256" key="1">
    <source>
        <dbReference type="SAM" id="SignalP"/>
    </source>
</evidence>
<evidence type="ECO:0000313" key="3">
    <source>
        <dbReference type="Proteomes" id="UP000318428"/>
    </source>
</evidence>
<protein>
    <recommendedName>
        <fullName evidence="4">Lipoprotein</fullName>
    </recommendedName>
</protein>
<evidence type="ECO:0008006" key="4">
    <source>
        <dbReference type="Google" id="ProtNLM"/>
    </source>
</evidence>
<gene>
    <name evidence="2" type="ORF">FJD38_22810</name>
</gene>
<comment type="caution">
    <text evidence="2">The sequence shown here is derived from an EMBL/GenBank/DDBJ whole genome shotgun (WGS) entry which is preliminary data.</text>
</comment>
<feature type="chain" id="PRO_5047429096" description="Lipoprotein" evidence="1">
    <location>
        <begin position="23"/>
        <end position="116"/>
    </location>
</feature>
<accession>A0ABY3GCK5</accession>
<sequence>MRILIWALAVAFLAGCTSPSELMSGTPIHTYTTTKLPKDVALCVYPAWQDYRSTSVLSETTNGYRIVVGTDTGQTDDILNIELSDNGKGSLIKLYQRMPWSQIGRSGLTPALNKCL</sequence>
<organism evidence="2 3">
    <name type="scientific">Pseudomonas saxonica</name>
    <dbReference type="NCBI Taxonomy" id="2600598"/>
    <lineage>
        <taxon>Bacteria</taxon>
        <taxon>Pseudomonadati</taxon>
        <taxon>Pseudomonadota</taxon>
        <taxon>Gammaproteobacteria</taxon>
        <taxon>Pseudomonadales</taxon>
        <taxon>Pseudomonadaceae</taxon>
        <taxon>Pseudomonas</taxon>
    </lineage>
</organism>
<dbReference type="EMBL" id="VFIO01000015">
    <property type="protein sequence ID" value="TWR85114.1"/>
    <property type="molecule type" value="Genomic_DNA"/>
</dbReference>
<dbReference type="RefSeq" id="WP_146387761.1">
    <property type="nucleotide sequence ID" value="NZ_VFIO01000015.1"/>
</dbReference>
<proteinExistence type="predicted"/>
<dbReference type="Proteomes" id="UP000318428">
    <property type="component" value="Unassembled WGS sequence"/>
</dbReference>
<keyword evidence="3" id="KW-1185">Reference proteome</keyword>
<name>A0ABY3GCK5_9PSED</name>